<feature type="domain" description="MYND-type" evidence="5">
    <location>
        <begin position="268"/>
        <end position="313"/>
    </location>
</feature>
<keyword evidence="2" id="KW-0863">Zinc-finger</keyword>
<evidence type="ECO:0000256" key="2">
    <source>
        <dbReference type="ARBA" id="ARBA00022771"/>
    </source>
</evidence>
<dbReference type="InterPro" id="IPR050869">
    <property type="entry name" value="H3K4_H4K5_MeTrfase"/>
</dbReference>
<sequence length="565" mass="63315">MNTNDLEAKLKERQRVTDDLLKEPLDPRHYLTRARLYLELGYPDLATGDAHKALELVETGLDDAYSDYPPEVWNEESSSFIPFGIEENEEELSSLRVSCFLLLSECCSLLKCFQDALHFFKRAEELDEHPQFSPRVKQAKQTFLRQYSAANPSEIAGSVLVNNRTDLRNMGGARREIYPWNDHEPDRSSPEVLHFLNERLQDVAPVLEAKTIALPVLHSSDEGDDNADTNNVSIQFGLVAKQDLPPGTRILHEPSLLNACRTLHAPLCDCCQSPLPPLSSKTPPVSCSSCSDVVFCSQACFDLAQCKYHPAICDNEEDLEEIGRDVQSLTPSEDLYLLLLARVVAMAETQDIHPLDLPEIKYIWGDFSTSETPTTLPFTFNHTVNLPHRVLTAMSISPFSTTSLIRYDTWIFQTLYAKFRGVASAKQSTWDGKPEVAAVHPLWCLANHSCDPNIRWEWPAPALSNADSGVADSTSAQPDGVGDTPHDRVGSGIVMAVRTKNERASWTGKEGREEDWHGIKAGEEILNHYCDIRLPVKERREWALGALGGLCMCHRCKWEADQEKA</sequence>
<dbReference type="EMBL" id="LCWF01000035">
    <property type="protein sequence ID" value="KKY26434.1"/>
    <property type="molecule type" value="Genomic_DNA"/>
</dbReference>
<protein>
    <submittedName>
        <fullName evidence="6">Putative mynd domain</fullName>
    </submittedName>
</protein>
<dbReference type="PROSITE" id="PS01360">
    <property type="entry name" value="ZF_MYND_1"/>
    <property type="match status" value="1"/>
</dbReference>
<keyword evidence="1" id="KW-0479">Metal-binding</keyword>
<feature type="compositionally biased region" description="Polar residues" evidence="4">
    <location>
        <begin position="466"/>
        <end position="477"/>
    </location>
</feature>
<dbReference type="GO" id="GO:0008270">
    <property type="term" value="F:zinc ion binding"/>
    <property type="evidence" value="ECO:0007669"/>
    <property type="project" value="UniProtKB-KW"/>
</dbReference>
<dbReference type="SUPFAM" id="SSF48452">
    <property type="entry name" value="TPR-like"/>
    <property type="match status" value="1"/>
</dbReference>
<dbReference type="OrthoDB" id="438641at2759"/>
<name>A0A0G2EW56_PHACM</name>
<dbReference type="Proteomes" id="UP000053317">
    <property type="component" value="Unassembled WGS sequence"/>
</dbReference>
<reference evidence="6 7" key="2">
    <citation type="submission" date="2015-05" db="EMBL/GenBank/DDBJ databases">
        <authorList>
            <person name="Morales-Cruz A."/>
            <person name="Amrine K.C."/>
            <person name="Cantu D."/>
        </authorList>
    </citation>
    <scope>NUCLEOTIDE SEQUENCE [LARGE SCALE GENOMIC DNA]</scope>
    <source>
        <strain evidence="6">UCRPC4</strain>
    </source>
</reference>
<organism evidence="6 7">
    <name type="scientific">Phaeomoniella chlamydospora</name>
    <name type="common">Phaeoacremonium chlamydosporum</name>
    <dbReference type="NCBI Taxonomy" id="158046"/>
    <lineage>
        <taxon>Eukaryota</taxon>
        <taxon>Fungi</taxon>
        <taxon>Dikarya</taxon>
        <taxon>Ascomycota</taxon>
        <taxon>Pezizomycotina</taxon>
        <taxon>Eurotiomycetes</taxon>
        <taxon>Chaetothyriomycetidae</taxon>
        <taxon>Phaeomoniellales</taxon>
        <taxon>Phaeomoniellaceae</taxon>
        <taxon>Phaeomoniella</taxon>
    </lineage>
</organism>
<dbReference type="PANTHER" id="PTHR12197:SF273">
    <property type="entry name" value="MYND-TYPE ZINC FINGER PROTEIN SAMB"/>
    <property type="match status" value="1"/>
</dbReference>
<evidence type="ECO:0000256" key="3">
    <source>
        <dbReference type="ARBA" id="ARBA00022833"/>
    </source>
</evidence>
<evidence type="ECO:0000313" key="6">
    <source>
        <dbReference type="EMBL" id="KKY26434.1"/>
    </source>
</evidence>
<dbReference type="GO" id="GO:0005634">
    <property type="term" value="C:nucleus"/>
    <property type="evidence" value="ECO:0007669"/>
    <property type="project" value="TreeGrafter"/>
</dbReference>
<proteinExistence type="predicted"/>
<dbReference type="Gene3D" id="1.25.40.10">
    <property type="entry name" value="Tetratricopeptide repeat domain"/>
    <property type="match status" value="1"/>
</dbReference>
<keyword evidence="7" id="KW-1185">Reference proteome</keyword>
<dbReference type="InterPro" id="IPR046341">
    <property type="entry name" value="SET_dom_sf"/>
</dbReference>
<feature type="region of interest" description="Disordered" evidence="4">
    <location>
        <begin position="466"/>
        <end position="489"/>
    </location>
</feature>
<comment type="caution">
    <text evidence="6">The sequence shown here is derived from an EMBL/GenBank/DDBJ whole genome shotgun (WGS) entry which is preliminary data.</text>
</comment>
<dbReference type="Gene3D" id="2.170.270.10">
    <property type="entry name" value="SET domain"/>
    <property type="match status" value="1"/>
</dbReference>
<evidence type="ECO:0000259" key="5">
    <source>
        <dbReference type="PROSITE" id="PS01360"/>
    </source>
</evidence>
<dbReference type="InterPro" id="IPR002893">
    <property type="entry name" value="Znf_MYND"/>
</dbReference>
<keyword evidence="3" id="KW-0862">Zinc</keyword>
<evidence type="ECO:0000313" key="7">
    <source>
        <dbReference type="Proteomes" id="UP000053317"/>
    </source>
</evidence>
<evidence type="ECO:0000256" key="1">
    <source>
        <dbReference type="ARBA" id="ARBA00022723"/>
    </source>
</evidence>
<reference evidence="6 7" key="1">
    <citation type="submission" date="2015-05" db="EMBL/GenBank/DDBJ databases">
        <title>Distinctive expansion of gene families associated with plant cell wall degradation and secondary metabolism in the genomes of grapevine trunk pathogens.</title>
        <authorList>
            <person name="Lawrence D.P."/>
            <person name="Travadon R."/>
            <person name="Rolshausen P.E."/>
            <person name="Baumgartner K."/>
        </authorList>
    </citation>
    <scope>NUCLEOTIDE SEQUENCE [LARGE SCALE GENOMIC DNA]</scope>
    <source>
        <strain evidence="6">UCRPC4</strain>
    </source>
</reference>
<accession>A0A0G2EW56</accession>
<dbReference type="PANTHER" id="PTHR12197">
    <property type="entry name" value="HISTONE-LYSINE N-METHYLTRANSFERASE SMYD"/>
    <property type="match status" value="1"/>
</dbReference>
<dbReference type="InterPro" id="IPR011990">
    <property type="entry name" value="TPR-like_helical_dom_sf"/>
</dbReference>
<dbReference type="SUPFAM" id="SSF82199">
    <property type="entry name" value="SET domain"/>
    <property type="match status" value="1"/>
</dbReference>
<evidence type="ECO:0000256" key="4">
    <source>
        <dbReference type="SAM" id="MobiDB-lite"/>
    </source>
</evidence>
<gene>
    <name evidence="6" type="ORF">UCRPC4_g01453</name>
</gene>
<dbReference type="AlphaFoldDB" id="A0A0G2EW56"/>